<dbReference type="eggNOG" id="COG1226">
    <property type="taxonomic scope" value="Bacteria"/>
</dbReference>
<dbReference type="PANTHER" id="PTHR43833:SF11">
    <property type="entry name" value="VOLTAGE-GATED POTASSIUM CHANNEL KCH"/>
    <property type="match status" value="1"/>
</dbReference>
<dbReference type="HOGENOM" id="CLU_482095_0_0_0"/>
<dbReference type="Gene3D" id="3.30.70.1450">
    <property type="entry name" value="Regulator of K+ conductance, C-terminal domain"/>
    <property type="match status" value="1"/>
</dbReference>
<dbReference type="PROSITE" id="PS51201">
    <property type="entry name" value="RCK_N"/>
    <property type="match status" value="2"/>
</dbReference>
<dbReference type="GO" id="GO:0008324">
    <property type="term" value="F:monoatomic cation transmembrane transporter activity"/>
    <property type="evidence" value="ECO:0007669"/>
    <property type="project" value="InterPro"/>
</dbReference>
<feature type="transmembrane region" description="Helical" evidence="1">
    <location>
        <begin position="96"/>
        <end position="117"/>
    </location>
</feature>
<dbReference type="GO" id="GO:0006813">
    <property type="term" value="P:potassium ion transport"/>
    <property type="evidence" value="ECO:0007669"/>
    <property type="project" value="InterPro"/>
</dbReference>
<dbReference type="Gene3D" id="3.40.50.720">
    <property type="entry name" value="NAD(P)-binding Rossmann-like Domain"/>
    <property type="match status" value="2"/>
</dbReference>
<name>A7NHU8_ROSCS</name>
<evidence type="ECO:0000256" key="1">
    <source>
        <dbReference type="SAM" id="Phobius"/>
    </source>
</evidence>
<dbReference type="Pfam" id="PF02080">
    <property type="entry name" value="TrkA_C"/>
    <property type="match status" value="1"/>
</dbReference>
<accession>A7NHU8</accession>
<feature type="domain" description="RCK C-terminal" evidence="3">
    <location>
        <begin position="522"/>
        <end position="604"/>
    </location>
</feature>
<dbReference type="SUPFAM" id="SSF51735">
    <property type="entry name" value="NAD(P)-binding Rossmann-fold domains"/>
    <property type="match status" value="2"/>
</dbReference>
<dbReference type="PROSITE" id="PS51202">
    <property type="entry name" value="RCK_C"/>
    <property type="match status" value="1"/>
</dbReference>
<keyword evidence="1" id="KW-0472">Membrane</keyword>
<dbReference type="KEGG" id="rca:Rcas_0931"/>
<keyword evidence="1" id="KW-1133">Transmembrane helix</keyword>
<dbReference type="EMBL" id="CP000804">
    <property type="protein sequence ID" value="ABU57045.1"/>
    <property type="molecule type" value="Genomic_DNA"/>
</dbReference>
<feature type="domain" description="RCK N-terminal" evidence="2">
    <location>
        <begin position="139"/>
        <end position="258"/>
    </location>
</feature>
<dbReference type="InterPro" id="IPR050721">
    <property type="entry name" value="Trk_Ktr_HKT_K-transport"/>
</dbReference>
<dbReference type="Proteomes" id="UP000000263">
    <property type="component" value="Chromosome"/>
</dbReference>
<reference evidence="4 5" key="1">
    <citation type="submission" date="2007-08" db="EMBL/GenBank/DDBJ databases">
        <title>Complete sequence of Roseiflexus castenholzii DSM 13941.</title>
        <authorList>
            <consortium name="US DOE Joint Genome Institute"/>
            <person name="Copeland A."/>
            <person name="Lucas S."/>
            <person name="Lapidus A."/>
            <person name="Barry K."/>
            <person name="Glavina del Rio T."/>
            <person name="Dalin E."/>
            <person name="Tice H."/>
            <person name="Pitluck S."/>
            <person name="Thompson L.S."/>
            <person name="Brettin T."/>
            <person name="Bruce D."/>
            <person name="Detter J.C."/>
            <person name="Han C."/>
            <person name="Tapia R."/>
            <person name="Schmutz J."/>
            <person name="Larimer F."/>
            <person name="Land M."/>
            <person name="Hauser L."/>
            <person name="Kyrpides N."/>
            <person name="Mikhailova N."/>
            <person name="Bryant D.A."/>
            <person name="Hanada S."/>
            <person name="Tsukatani Y."/>
            <person name="Richardson P."/>
        </authorList>
    </citation>
    <scope>NUCLEOTIDE SEQUENCE [LARGE SCALE GENOMIC DNA]</scope>
    <source>
        <strain evidence="5">DSM 13941 / HLO8</strain>
    </source>
</reference>
<evidence type="ECO:0000259" key="3">
    <source>
        <dbReference type="PROSITE" id="PS51202"/>
    </source>
</evidence>
<sequence length="605" mass="66547">MNPSSQATRAGRLRQISRLARANLYDFQLLLRESWLVLIAFAILAGITSTYLAFFYPERGGSSRPQGLPEALYETLTLMTLQSDLDFPRGDLIGELIFFLTPLLGLALIFQSVLNFGRLLLDKGGRREAWQVALASTYRDHIIVCGLGRVGLRIVTQLHAAGYETVVVERDWNSEFVPRVLSLGVPVVLGDAREATILQQAGVMRARAVIAAINDDLLNVEIALGARGVRSDVRVVLRVFNEELDRNLERALGPNSAFSASAIAAPTCAAAAVSREIDYALTVGRAQLGVAQIVVQRESNLSGFVRAIEDETYVRILHHVSQEGRVIRYQSLSQLSAGDRITVIGTLERIEAMRQRNTPFSKLAFLTAERPVRPTERYHTVIVCGLGKIGFRVVKQLHALNPRPRIVVVRLGTNDRPEFVRQIRQLEDVADVIGDARNLEVLCRAGLDEAYSIAALTSDDLQNVQIALTARRQRPDVHIVLRTFSDALAERLAEMFGIHTTYSTSALAAPTMAAAALAGDVSQALVVGGRLFAVDQTHLSAKHPFVGMRIDDLREYSTALVLELQRDGRTILLPDLDVRLQAGDQATLLAPIETIHHIRGMGVRG</sequence>
<dbReference type="RefSeq" id="WP_012119475.1">
    <property type="nucleotide sequence ID" value="NC_009767.1"/>
</dbReference>
<dbReference type="InterPro" id="IPR036721">
    <property type="entry name" value="RCK_C_sf"/>
</dbReference>
<feature type="domain" description="RCK N-terminal" evidence="2">
    <location>
        <begin position="378"/>
        <end position="504"/>
    </location>
</feature>
<evidence type="ECO:0000259" key="2">
    <source>
        <dbReference type="PROSITE" id="PS51201"/>
    </source>
</evidence>
<evidence type="ECO:0000313" key="5">
    <source>
        <dbReference type="Proteomes" id="UP000000263"/>
    </source>
</evidence>
<keyword evidence="1" id="KW-0812">Transmembrane</keyword>
<dbReference type="STRING" id="383372.Rcas_0931"/>
<dbReference type="InterPro" id="IPR006037">
    <property type="entry name" value="RCK_C"/>
</dbReference>
<dbReference type="InterPro" id="IPR003148">
    <property type="entry name" value="RCK_N"/>
</dbReference>
<protein>
    <submittedName>
        <fullName evidence="4">TrkA-N domain protein</fullName>
    </submittedName>
</protein>
<dbReference type="OrthoDB" id="9785285at2"/>
<gene>
    <name evidence="4" type="ordered locus">Rcas_0931</name>
</gene>
<dbReference type="Pfam" id="PF02254">
    <property type="entry name" value="TrkA_N"/>
    <property type="match status" value="2"/>
</dbReference>
<evidence type="ECO:0000313" key="4">
    <source>
        <dbReference type="EMBL" id="ABU57045.1"/>
    </source>
</evidence>
<keyword evidence="5" id="KW-1185">Reference proteome</keyword>
<dbReference type="AlphaFoldDB" id="A7NHU8"/>
<organism evidence="4 5">
    <name type="scientific">Roseiflexus castenholzii (strain DSM 13941 / HLO8)</name>
    <dbReference type="NCBI Taxonomy" id="383372"/>
    <lineage>
        <taxon>Bacteria</taxon>
        <taxon>Bacillati</taxon>
        <taxon>Chloroflexota</taxon>
        <taxon>Chloroflexia</taxon>
        <taxon>Chloroflexales</taxon>
        <taxon>Roseiflexineae</taxon>
        <taxon>Roseiflexaceae</taxon>
        <taxon>Roseiflexus</taxon>
    </lineage>
</organism>
<dbReference type="InterPro" id="IPR036291">
    <property type="entry name" value="NAD(P)-bd_dom_sf"/>
</dbReference>
<dbReference type="PANTHER" id="PTHR43833">
    <property type="entry name" value="POTASSIUM CHANNEL PROTEIN 2-RELATED-RELATED"/>
    <property type="match status" value="1"/>
</dbReference>
<dbReference type="SUPFAM" id="SSF116726">
    <property type="entry name" value="TrkA C-terminal domain-like"/>
    <property type="match status" value="1"/>
</dbReference>
<feature type="transmembrane region" description="Helical" evidence="1">
    <location>
        <begin position="35"/>
        <end position="56"/>
    </location>
</feature>
<proteinExistence type="predicted"/>